<sequence>MYLVLRISAIGSEGNANGPAAETGTVSQMTKLLNNMKRNKKI</sequence>
<organism evidence="1">
    <name type="scientific">Anguilla anguilla</name>
    <name type="common">European freshwater eel</name>
    <name type="synonym">Muraena anguilla</name>
    <dbReference type="NCBI Taxonomy" id="7936"/>
    <lineage>
        <taxon>Eukaryota</taxon>
        <taxon>Metazoa</taxon>
        <taxon>Chordata</taxon>
        <taxon>Craniata</taxon>
        <taxon>Vertebrata</taxon>
        <taxon>Euteleostomi</taxon>
        <taxon>Actinopterygii</taxon>
        <taxon>Neopterygii</taxon>
        <taxon>Teleostei</taxon>
        <taxon>Anguilliformes</taxon>
        <taxon>Anguillidae</taxon>
        <taxon>Anguilla</taxon>
    </lineage>
</organism>
<dbReference type="EMBL" id="GBXM01022490">
    <property type="protein sequence ID" value="JAH86087.1"/>
    <property type="molecule type" value="Transcribed_RNA"/>
</dbReference>
<reference evidence="1" key="2">
    <citation type="journal article" date="2015" name="Fish Shellfish Immunol.">
        <title>Early steps in the European eel (Anguilla anguilla)-Vibrio vulnificus interaction in the gills: Role of the RtxA13 toxin.</title>
        <authorList>
            <person name="Callol A."/>
            <person name="Pajuelo D."/>
            <person name="Ebbesson L."/>
            <person name="Teles M."/>
            <person name="MacKenzie S."/>
            <person name="Amaro C."/>
        </authorList>
    </citation>
    <scope>NUCLEOTIDE SEQUENCE</scope>
</reference>
<evidence type="ECO:0000313" key="1">
    <source>
        <dbReference type="EMBL" id="JAH86087.1"/>
    </source>
</evidence>
<reference evidence="1" key="1">
    <citation type="submission" date="2014-11" db="EMBL/GenBank/DDBJ databases">
        <authorList>
            <person name="Amaro Gonzalez C."/>
        </authorList>
    </citation>
    <scope>NUCLEOTIDE SEQUENCE</scope>
</reference>
<accession>A0A0E9W6V9</accession>
<name>A0A0E9W6V9_ANGAN</name>
<proteinExistence type="predicted"/>
<protein>
    <submittedName>
        <fullName evidence="1">Uncharacterized protein</fullName>
    </submittedName>
</protein>
<dbReference type="AlphaFoldDB" id="A0A0E9W6V9"/>